<gene>
    <name evidence="1" type="ORF">COO92_01015</name>
</gene>
<accession>A0A2N3LB66</accession>
<evidence type="ECO:0000313" key="2">
    <source>
        <dbReference type="Proteomes" id="UP000233332"/>
    </source>
</evidence>
<sequence length="61" mass="6869">MVTRVAEPINTFAVFILRGEIGKFYGQGGVRFQSDVGFTGFFDASQERSSKRLALWCPCEF</sequence>
<organism evidence="1 2">
    <name type="scientific">Thalassospira lohafexi</name>
    <dbReference type="NCBI Taxonomy" id="744227"/>
    <lineage>
        <taxon>Bacteria</taxon>
        <taxon>Pseudomonadati</taxon>
        <taxon>Pseudomonadota</taxon>
        <taxon>Alphaproteobacteria</taxon>
        <taxon>Rhodospirillales</taxon>
        <taxon>Thalassospiraceae</taxon>
        <taxon>Thalassospira</taxon>
    </lineage>
</organism>
<dbReference type="AlphaFoldDB" id="A0A2N3LB66"/>
<name>A0A2N3LB66_9PROT</name>
<keyword evidence="2" id="KW-1185">Reference proteome</keyword>
<protein>
    <submittedName>
        <fullName evidence="1">Uncharacterized protein</fullName>
    </submittedName>
</protein>
<evidence type="ECO:0000313" key="1">
    <source>
        <dbReference type="EMBL" id="PKR59986.1"/>
    </source>
</evidence>
<comment type="caution">
    <text evidence="1">The sequence shown here is derived from an EMBL/GenBank/DDBJ whole genome shotgun (WGS) entry which is preliminary data.</text>
</comment>
<proteinExistence type="predicted"/>
<dbReference type="EMBL" id="NXGX01000001">
    <property type="protein sequence ID" value="PKR59986.1"/>
    <property type="molecule type" value="Genomic_DNA"/>
</dbReference>
<reference evidence="1 2" key="1">
    <citation type="submission" date="2017-09" db="EMBL/GenBank/DDBJ databases">
        <title>Biodiversity and function of Thalassospira species in the particle-attached aromatic-hydrocarbon-degrading consortia from the surface seawater of the China South Sea.</title>
        <authorList>
            <person name="Dong C."/>
            <person name="Lai Q."/>
            <person name="Shao Z."/>
        </authorList>
    </citation>
    <scope>NUCLEOTIDE SEQUENCE [LARGE SCALE GENOMIC DNA]</scope>
    <source>
        <strain evidence="1 2">139Z-12</strain>
    </source>
</reference>
<dbReference type="Proteomes" id="UP000233332">
    <property type="component" value="Unassembled WGS sequence"/>
</dbReference>